<keyword evidence="3" id="KW-1133">Transmembrane helix</keyword>
<dbReference type="InterPro" id="IPR036179">
    <property type="entry name" value="Ig-like_dom_sf"/>
</dbReference>
<sequence length="637" mass="71372">MNSIVMVSPEMTISGEPRLVSGQSATFNCSVSGFYPPDINVSWVINDKSMMHEGANAKQNDDGTFTESKTITLTATEEYHHHQLICQASHGGFKKVPKSVTLSVRAHPTITGQPHKVEPGRSLTLICDSKGDKNTTITWLKDGAHIVEGHTETWENGSRNNLVMKIEKKDLESQISCQIPGYGRDKVLSAHLNISNFLIVHPNVTIHENPKLILGQVANFTCWIQEFYPRNISVLWSNGSTSMKSSNEVMENKDGTFTARSCITFNVTEEHRGNHLKCQATFQGSEPAESTITLGVRAQPVITGHLQRIKEGDNVTLSCTSKGDTDTDVTWLKDGSPQVRGRSEVWPDGSNSSFTWTFGKPDITSNVSCLVPGYERDKMSHTVNISDYIIVLPNLAIKKQVLRQNNQITRVTCFVEQFYPQNINMELLWEGPSEKFHRNETHENTDGTFSTSASLEIEVGEAAVPVSCWTHYQGMNLSSLTINVTDERQHEKMTHMMTSFIILAAVLICILALAGLVARHFIRRAHRKSTSGNNSGPTGFTDTQKTSLETYVTYAELDVSNFENRKKANNNENFTEYAEIRLNAVQREEDENDEVNYANLDSLNRNWREEPMASATQQSEHPDYAVVHFHRRTQAKS</sequence>
<dbReference type="InterPro" id="IPR007110">
    <property type="entry name" value="Ig-like_dom"/>
</dbReference>
<evidence type="ECO:0000313" key="5">
    <source>
        <dbReference type="Ensembl" id="ENSECRP00000015923.1"/>
    </source>
</evidence>
<feature type="domain" description="Ig-like" evidence="4">
    <location>
        <begin position="108"/>
        <end position="195"/>
    </location>
</feature>
<keyword evidence="3" id="KW-0472">Membrane</keyword>
<dbReference type="InterPro" id="IPR013783">
    <property type="entry name" value="Ig-like_fold"/>
</dbReference>
<keyword evidence="6" id="KW-1185">Reference proteome</keyword>
<dbReference type="PROSITE" id="PS50835">
    <property type="entry name" value="IG_LIKE"/>
    <property type="match status" value="4"/>
</dbReference>
<name>A0A8C4SFM3_ERPCA</name>
<reference evidence="5" key="1">
    <citation type="submission" date="2021-06" db="EMBL/GenBank/DDBJ databases">
        <authorList>
            <consortium name="Wellcome Sanger Institute Data Sharing"/>
        </authorList>
    </citation>
    <scope>NUCLEOTIDE SEQUENCE [LARGE SCALE GENOMIC DNA]</scope>
</reference>
<keyword evidence="3" id="KW-0812">Transmembrane</keyword>
<reference evidence="5" key="3">
    <citation type="submission" date="2025-09" db="UniProtKB">
        <authorList>
            <consortium name="Ensembl"/>
        </authorList>
    </citation>
    <scope>IDENTIFICATION</scope>
</reference>
<dbReference type="CDD" id="cd00098">
    <property type="entry name" value="IgC1"/>
    <property type="match status" value="2"/>
</dbReference>
<evidence type="ECO:0000256" key="3">
    <source>
        <dbReference type="SAM" id="Phobius"/>
    </source>
</evidence>
<keyword evidence="1" id="KW-1015">Disulfide bond</keyword>
<proteinExistence type="predicted"/>
<dbReference type="SMART" id="SM00407">
    <property type="entry name" value="IGc1"/>
    <property type="match status" value="3"/>
</dbReference>
<dbReference type="InterPro" id="IPR003599">
    <property type="entry name" value="Ig_sub"/>
</dbReference>
<dbReference type="Pfam" id="PF07654">
    <property type="entry name" value="C1-set"/>
    <property type="match status" value="3"/>
</dbReference>
<dbReference type="SUPFAM" id="SSF48726">
    <property type="entry name" value="Immunoglobulin"/>
    <property type="match status" value="5"/>
</dbReference>
<feature type="domain" description="Ig-like" evidence="4">
    <location>
        <begin position="202"/>
        <end position="293"/>
    </location>
</feature>
<feature type="transmembrane region" description="Helical" evidence="3">
    <location>
        <begin position="496"/>
        <end position="518"/>
    </location>
</feature>
<dbReference type="Proteomes" id="UP000694620">
    <property type="component" value="Chromosome 10"/>
</dbReference>
<protein>
    <submittedName>
        <fullName evidence="5">Hemicentin-1-like</fullName>
    </submittedName>
</protein>
<dbReference type="PANTHER" id="PTHR19971">
    <property type="entry name" value="SIGNAL-REGULATORY PROTEIN BETA"/>
    <property type="match status" value="1"/>
</dbReference>
<dbReference type="Gene3D" id="2.60.40.10">
    <property type="entry name" value="Immunoglobulins"/>
    <property type="match status" value="5"/>
</dbReference>
<evidence type="ECO:0000259" key="4">
    <source>
        <dbReference type="PROSITE" id="PS50835"/>
    </source>
</evidence>
<dbReference type="SMART" id="SM00409">
    <property type="entry name" value="IG"/>
    <property type="match status" value="4"/>
</dbReference>
<dbReference type="Pfam" id="PF13927">
    <property type="entry name" value="Ig_3"/>
    <property type="match status" value="2"/>
</dbReference>
<dbReference type="AlphaFoldDB" id="A0A8C4SFM3"/>
<keyword evidence="2" id="KW-0325">Glycoprotein</keyword>
<dbReference type="InterPro" id="IPR051755">
    <property type="entry name" value="Ig-like_CS_Receptor"/>
</dbReference>
<dbReference type="InterPro" id="IPR003597">
    <property type="entry name" value="Ig_C1-set"/>
</dbReference>
<dbReference type="Ensembl" id="ENSECRT00000016209.1">
    <property type="protein sequence ID" value="ENSECRP00000015923.1"/>
    <property type="gene ID" value="ENSECRG00000010626.1"/>
</dbReference>
<feature type="domain" description="Ig-like" evidence="4">
    <location>
        <begin position="300"/>
        <end position="386"/>
    </location>
</feature>
<evidence type="ECO:0000256" key="1">
    <source>
        <dbReference type="ARBA" id="ARBA00023157"/>
    </source>
</evidence>
<feature type="domain" description="Ig-like" evidence="4">
    <location>
        <begin position="9"/>
        <end position="103"/>
    </location>
</feature>
<evidence type="ECO:0000313" key="6">
    <source>
        <dbReference type="Proteomes" id="UP000694620"/>
    </source>
</evidence>
<reference evidence="5" key="2">
    <citation type="submission" date="2025-08" db="UniProtKB">
        <authorList>
            <consortium name="Ensembl"/>
        </authorList>
    </citation>
    <scope>IDENTIFICATION</scope>
</reference>
<evidence type="ECO:0000256" key="2">
    <source>
        <dbReference type="ARBA" id="ARBA00023180"/>
    </source>
</evidence>
<accession>A0A8C4SFM3</accession>
<organism evidence="5 6">
    <name type="scientific">Erpetoichthys calabaricus</name>
    <name type="common">Rope fish</name>
    <name type="synonym">Calamoichthys calabaricus</name>
    <dbReference type="NCBI Taxonomy" id="27687"/>
    <lineage>
        <taxon>Eukaryota</taxon>
        <taxon>Metazoa</taxon>
        <taxon>Chordata</taxon>
        <taxon>Craniata</taxon>
        <taxon>Vertebrata</taxon>
        <taxon>Euteleostomi</taxon>
        <taxon>Actinopterygii</taxon>
        <taxon>Polypteriformes</taxon>
        <taxon>Polypteridae</taxon>
        <taxon>Erpetoichthys</taxon>
    </lineage>
</organism>